<accession>A0A0E9PLV7</accession>
<proteinExistence type="predicted"/>
<name>A0A0E9PLV7_ANGAN</name>
<reference evidence="1" key="2">
    <citation type="journal article" date="2015" name="Fish Shellfish Immunol.">
        <title>Early steps in the European eel (Anguilla anguilla)-Vibrio vulnificus interaction in the gills: Role of the RtxA13 toxin.</title>
        <authorList>
            <person name="Callol A."/>
            <person name="Pajuelo D."/>
            <person name="Ebbesson L."/>
            <person name="Teles M."/>
            <person name="MacKenzie S."/>
            <person name="Amaro C."/>
        </authorList>
    </citation>
    <scope>NUCLEOTIDE SEQUENCE</scope>
</reference>
<dbReference type="AlphaFoldDB" id="A0A0E9PLV7"/>
<evidence type="ECO:0000313" key="1">
    <source>
        <dbReference type="EMBL" id="JAH05252.1"/>
    </source>
</evidence>
<reference evidence="1" key="1">
    <citation type="submission" date="2014-11" db="EMBL/GenBank/DDBJ databases">
        <authorList>
            <person name="Amaro Gonzalez C."/>
        </authorList>
    </citation>
    <scope>NUCLEOTIDE SEQUENCE</scope>
</reference>
<dbReference type="EMBL" id="GBXM01103325">
    <property type="protein sequence ID" value="JAH05252.1"/>
    <property type="molecule type" value="Transcribed_RNA"/>
</dbReference>
<protein>
    <submittedName>
        <fullName evidence="1">Uncharacterized protein</fullName>
    </submittedName>
</protein>
<sequence length="24" mass="2745">MNSRLAGSTAICERHKSQVKFMYS</sequence>
<organism evidence="1">
    <name type="scientific">Anguilla anguilla</name>
    <name type="common">European freshwater eel</name>
    <name type="synonym">Muraena anguilla</name>
    <dbReference type="NCBI Taxonomy" id="7936"/>
    <lineage>
        <taxon>Eukaryota</taxon>
        <taxon>Metazoa</taxon>
        <taxon>Chordata</taxon>
        <taxon>Craniata</taxon>
        <taxon>Vertebrata</taxon>
        <taxon>Euteleostomi</taxon>
        <taxon>Actinopterygii</taxon>
        <taxon>Neopterygii</taxon>
        <taxon>Teleostei</taxon>
        <taxon>Anguilliformes</taxon>
        <taxon>Anguillidae</taxon>
        <taxon>Anguilla</taxon>
    </lineage>
</organism>